<protein>
    <submittedName>
        <fullName evidence="2">NACHT domain-containing protein</fullName>
    </submittedName>
</protein>
<reference evidence="2 3" key="1">
    <citation type="submission" date="2020-11" db="EMBL/GenBank/DDBJ databases">
        <title>A novel isolate from a Black sea contaminated sediment with potential to produce alkanes: Plantactinospora alkalitolerans sp. nov.</title>
        <authorList>
            <person name="Carro L."/>
            <person name="Veyisoglu A."/>
            <person name="Guven K."/>
            <person name="Schumann P."/>
            <person name="Klenk H.-P."/>
            <person name="Sahin N."/>
        </authorList>
    </citation>
    <scope>NUCLEOTIDE SEQUENCE [LARGE SCALE GENOMIC DNA]</scope>
    <source>
        <strain evidence="2 3">S1510</strain>
    </source>
</reference>
<dbReference type="Pfam" id="PF05729">
    <property type="entry name" value="NACHT"/>
    <property type="match status" value="1"/>
</dbReference>
<dbReference type="InterPro" id="IPR027417">
    <property type="entry name" value="P-loop_NTPase"/>
</dbReference>
<dbReference type="Proteomes" id="UP000638560">
    <property type="component" value="Unassembled WGS sequence"/>
</dbReference>
<gene>
    <name evidence="2" type="ORF">I0C86_13780</name>
</gene>
<organism evidence="2 3">
    <name type="scientific">Plantactinospora alkalitolerans</name>
    <dbReference type="NCBI Taxonomy" id="2789879"/>
    <lineage>
        <taxon>Bacteria</taxon>
        <taxon>Bacillati</taxon>
        <taxon>Actinomycetota</taxon>
        <taxon>Actinomycetes</taxon>
        <taxon>Micromonosporales</taxon>
        <taxon>Micromonosporaceae</taxon>
        <taxon>Plantactinospora</taxon>
    </lineage>
</organism>
<sequence length="207" mass="22651">MTVASTCLTPDALYQVLTDKRLRGRVVILGEPGAGKTSPLLREALRLLQARTPQDRMQVLLRLPTWNPDEQTLKQWITSQLATEYACRSPITTGQLLPLLDGLDEMPASRRTRAVQAISNTFDPDQPLVLTSRITEYLDALTGLPGTTMAAVTVLELTAIPAGVVRAYLQQTTNPGADPTRLVSCHRLLSRPPGLHDGDVRVHLVEA</sequence>
<evidence type="ECO:0000259" key="1">
    <source>
        <dbReference type="Pfam" id="PF05729"/>
    </source>
</evidence>
<feature type="domain" description="NACHT" evidence="1">
    <location>
        <begin position="26"/>
        <end position="153"/>
    </location>
</feature>
<dbReference type="SUPFAM" id="SSF52540">
    <property type="entry name" value="P-loop containing nucleoside triphosphate hydrolases"/>
    <property type="match status" value="1"/>
</dbReference>
<proteinExistence type="predicted"/>
<evidence type="ECO:0000313" key="3">
    <source>
        <dbReference type="Proteomes" id="UP000638560"/>
    </source>
</evidence>
<keyword evidence="3" id="KW-1185">Reference proteome</keyword>
<comment type="caution">
    <text evidence="2">The sequence shown here is derived from an EMBL/GenBank/DDBJ whole genome shotgun (WGS) entry which is preliminary data.</text>
</comment>
<dbReference type="Gene3D" id="3.40.50.300">
    <property type="entry name" value="P-loop containing nucleotide triphosphate hydrolases"/>
    <property type="match status" value="1"/>
</dbReference>
<evidence type="ECO:0000313" key="2">
    <source>
        <dbReference type="EMBL" id="MBF9130020.1"/>
    </source>
</evidence>
<accession>A0ABS0GUZ8</accession>
<dbReference type="InterPro" id="IPR007111">
    <property type="entry name" value="NACHT_NTPase"/>
</dbReference>
<name>A0ABS0GUZ8_9ACTN</name>
<dbReference type="EMBL" id="JADPUN010000143">
    <property type="protein sequence ID" value="MBF9130020.1"/>
    <property type="molecule type" value="Genomic_DNA"/>
</dbReference>
<dbReference type="RefSeq" id="WP_196201640.1">
    <property type="nucleotide sequence ID" value="NZ_JADPUN010000143.1"/>
</dbReference>